<comment type="caution">
    <text evidence="5">The sequence shown here is derived from an EMBL/GenBank/DDBJ whole genome shotgun (WGS) entry which is preliminary data.</text>
</comment>
<keyword evidence="2 5" id="KW-0378">Hydrolase</keyword>
<dbReference type="RefSeq" id="WP_158203563.1">
    <property type="nucleotide sequence ID" value="NZ_WSZK01000011.1"/>
</dbReference>
<dbReference type="AlphaFoldDB" id="A0A6B0GG98"/>
<dbReference type="GO" id="GO:0008484">
    <property type="term" value="F:sulfuric ester hydrolase activity"/>
    <property type="evidence" value="ECO:0007669"/>
    <property type="project" value="TreeGrafter"/>
</dbReference>
<accession>A0A6B0GG98</accession>
<sequence length="474" mass="52528">MTEPTTPLNVLLITSDEHRPDALGAAGHPLVETPTFDRFAATGIRFTSAYCSSPLCAPSRASFATGRYVHDTGHWDNATPYDGTPRSWGHHFVDHGVDVTTVGKLDFEPDCDDGFDDQRVAFHRETPDVNGLHRDPPIVRDGARDRIEAAGSAAADGEAWYCEREDRVTDETVAFLEARAEEAAGDGEGKGSGTAEPWVCWTNYILPHFPLVAEPSYYERYPETEVDLPTDYPPGDDHPILDELRSHFDGADLDEATLRRTRAAYYALCTALDDHVGQLLDALDRLGLAEDTLVVYASDHGEPLGDHGVWWKCCMYEPSVGVPLAMRGPGVAGRTVDAPVSLLDLVPTMADAVGVPHDSAWRGRSLLDVACGDAPDDDRAVFSEYHAHGVSRGMFMLRQGRYKYVYYPDNPDQLFDLESDPDELTNLAGTPEYTDVRERFERRLRVHLDEDPDAVDERARRDQRERLAELGGPD</sequence>
<dbReference type="InterPro" id="IPR000917">
    <property type="entry name" value="Sulfatase_N"/>
</dbReference>
<dbReference type="CDD" id="cd16037">
    <property type="entry name" value="sulfatase_like"/>
    <property type="match status" value="1"/>
</dbReference>
<gene>
    <name evidence="5" type="ORF">GQS65_04925</name>
</gene>
<dbReference type="InterPro" id="IPR017850">
    <property type="entry name" value="Alkaline_phosphatase_core_sf"/>
</dbReference>
<feature type="region of interest" description="Disordered" evidence="3">
    <location>
        <begin position="451"/>
        <end position="474"/>
    </location>
</feature>
<dbReference type="GO" id="GO:0016740">
    <property type="term" value="F:transferase activity"/>
    <property type="evidence" value="ECO:0007669"/>
    <property type="project" value="UniProtKB-KW"/>
</dbReference>
<proteinExistence type="predicted"/>
<reference evidence="5 6" key="1">
    <citation type="submission" date="2019-12" db="EMBL/GenBank/DDBJ databases">
        <title>Halocatena pleomorpha gen. nov. sp. nov., an extremely halophilic archaeon of family Halobacteriaceae isolated from saltpan soil.</title>
        <authorList>
            <person name="Pal Y."/>
            <person name="Verma A."/>
            <person name="Krishnamurthi S."/>
            <person name="Kumar P."/>
        </authorList>
    </citation>
    <scope>NUCLEOTIDE SEQUENCE [LARGE SCALE GENOMIC DNA]</scope>
    <source>
        <strain evidence="5 6">JCM 16495</strain>
    </source>
</reference>
<evidence type="ECO:0000313" key="5">
    <source>
        <dbReference type="EMBL" id="MWG33842.1"/>
    </source>
</evidence>
<dbReference type="PANTHER" id="PTHR45953">
    <property type="entry name" value="IDURONATE 2-SULFATASE"/>
    <property type="match status" value="1"/>
</dbReference>
<dbReference type="GO" id="GO:0046872">
    <property type="term" value="F:metal ion binding"/>
    <property type="evidence" value="ECO:0007669"/>
    <property type="project" value="UniProtKB-KW"/>
</dbReference>
<dbReference type="GO" id="GO:0005737">
    <property type="term" value="C:cytoplasm"/>
    <property type="evidence" value="ECO:0007669"/>
    <property type="project" value="TreeGrafter"/>
</dbReference>
<protein>
    <submittedName>
        <fullName evidence="5">Sulfatase-like hydrolase/transferase</fullName>
    </submittedName>
</protein>
<evidence type="ECO:0000256" key="3">
    <source>
        <dbReference type="SAM" id="MobiDB-lite"/>
    </source>
</evidence>
<name>A0A6B0GG98_9EURY</name>
<evidence type="ECO:0000256" key="1">
    <source>
        <dbReference type="ARBA" id="ARBA00022723"/>
    </source>
</evidence>
<dbReference type="Pfam" id="PF00884">
    <property type="entry name" value="Sulfatase"/>
    <property type="match status" value="1"/>
</dbReference>
<organism evidence="5 6">
    <name type="scientific">Halomarina oriensis</name>
    <dbReference type="NCBI Taxonomy" id="671145"/>
    <lineage>
        <taxon>Archaea</taxon>
        <taxon>Methanobacteriati</taxon>
        <taxon>Methanobacteriota</taxon>
        <taxon>Stenosarchaea group</taxon>
        <taxon>Halobacteria</taxon>
        <taxon>Halobacteriales</taxon>
        <taxon>Natronomonadaceae</taxon>
        <taxon>Halomarina</taxon>
    </lineage>
</organism>
<dbReference type="SUPFAM" id="SSF53649">
    <property type="entry name" value="Alkaline phosphatase-like"/>
    <property type="match status" value="1"/>
</dbReference>
<feature type="compositionally biased region" description="Basic and acidic residues" evidence="3">
    <location>
        <begin position="451"/>
        <end position="468"/>
    </location>
</feature>
<dbReference type="OrthoDB" id="145229at2157"/>
<dbReference type="Proteomes" id="UP000451471">
    <property type="component" value="Unassembled WGS sequence"/>
</dbReference>
<evidence type="ECO:0000313" key="6">
    <source>
        <dbReference type="Proteomes" id="UP000451471"/>
    </source>
</evidence>
<keyword evidence="5" id="KW-0808">Transferase</keyword>
<keyword evidence="6" id="KW-1185">Reference proteome</keyword>
<dbReference type="Gene3D" id="3.40.720.10">
    <property type="entry name" value="Alkaline Phosphatase, subunit A"/>
    <property type="match status" value="1"/>
</dbReference>
<dbReference type="PANTHER" id="PTHR45953:SF1">
    <property type="entry name" value="IDURONATE 2-SULFATASE"/>
    <property type="match status" value="1"/>
</dbReference>
<feature type="domain" description="Sulfatase N-terminal" evidence="4">
    <location>
        <begin position="9"/>
        <end position="355"/>
    </location>
</feature>
<evidence type="ECO:0000259" key="4">
    <source>
        <dbReference type="Pfam" id="PF00884"/>
    </source>
</evidence>
<keyword evidence="1" id="KW-0479">Metal-binding</keyword>
<evidence type="ECO:0000256" key="2">
    <source>
        <dbReference type="ARBA" id="ARBA00022801"/>
    </source>
</evidence>
<dbReference type="EMBL" id="WSZK01000011">
    <property type="protein sequence ID" value="MWG33842.1"/>
    <property type="molecule type" value="Genomic_DNA"/>
</dbReference>